<evidence type="ECO:0000259" key="1">
    <source>
        <dbReference type="Pfam" id="PF03417"/>
    </source>
</evidence>
<reference evidence="2" key="1">
    <citation type="submission" date="2021-03" db="EMBL/GenBank/DDBJ databases">
        <title>Chromosome level genome of the anhydrobiotic midge Polypedilum vanderplanki.</title>
        <authorList>
            <person name="Yoshida Y."/>
            <person name="Kikawada T."/>
            <person name="Gusev O."/>
        </authorList>
    </citation>
    <scope>NUCLEOTIDE SEQUENCE</scope>
    <source>
        <strain evidence="2">NIAS01</strain>
        <tissue evidence="2">Whole body or cell culture</tissue>
    </source>
</reference>
<accession>A0A9J6CG20</accession>
<dbReference type="InterPro" id="IPR047801">
    <property type="entry name" value="Peptidase_C45"/>
</dbReference>
<dbReference type="InterPro" id="IPR047794">
    <property type="entry name" value="C45_proenzyme-like"/>
</dbReference>
<gene>
    <name evidence="2" type="ORF">PVAND_010233</name>
</gene>
<dbReference type="Proteomes" id="UP001107558">
    <property type="component" value="Chromosome 1"/>
</dbReference>
<organism evidence="2 3">
    <name type="scientific">Polypedilum vanderplanki</name>
    <name type="common">Sleeping chironomid midge</name>
    <dbReference type="NCBI Taxonomy" id="319348"/>
    <lineage>
        <taxon>Eukaryota</taxon>
        <taxon>Metazoa</taxon>
        <taxon>Ecdysozoa</taxon>
        <taxon>Arthropoda</taxon>
        <taxon>Hexapoda</taxon>
        <taxon>Insecta</taxon>
        <taxon>Pterygota</taxon>
        <taxon>Neoptera</taxon>
        <taxon>Endopterygota</taxon>
        <taxon>Diptera</taxon>
        <taxon>Nematocera</taxon>
        <taxon>Chironomoidea</taxon>
        <taxon>Chironomidae</taxon>
        <taxon>Chironominae</taxon>
        <taxon>Polypedilum</taxon>
        <taxon>Polypedilum</taxon>
    </lineage>
</organism>
<keyword evidence="3" id="KW-1185">Reference proteome</keyword>
<comment type="caution">
    <text evidence="2">The sequence shown here is derived from an EMBL/GenBank/DDBJ whole genome shotgun (WGS) entry which is preliminary data.</text>
</comment>
<dbReference type="Gene3D" id="3.60.60.10">
    <property type="entry name" value="Penicillin V Acylase, Chain A"/>
    <property type="match status" value="1"/>
</dbReference>
<dbReference type="PANTHER" id="PTHR34180">
    <property type="entry name" value="PEPTIDASE C45"/>
    <property type="match status" value="1"/>
</dbReference>
<dbReference type="PANTHER" id="PTHR34180:SF1">
    <property type="entry name" value="BETA-ALANYL-DOPAMINE_CARCININE HYDROLASE"/>
    <property type="match status" value="1"/>
</dbReference>
<dbReference type="Gene3D" id="1.10.10.2120">
    <property type="match status" value="1"/>
</dbReference>
<dbReference type="Pfam" id="PF03417">
    <property type="entry name" value="AAT"/>
    <property type="match status" value="1"/>
</dbReference>
<name>A0A9J6CG20_POLVA</name>
<dbReference type="OrthoDB" id="189997at2759"/>
<dbReference type="NCBIfam" id="NF040521">
    <property type="entry name" value="C45_proenzyme"/>
    <property type="match status" value="1"/>
</dbReference>
<dbReference type="EMBL" id="JADBJN010000001">
    <property type="protein sequence ID" value="KAG5680744.1"/>
    <property type="molecule type" value="Genomic_DNA"/>
</dbReference>
<proteinExistence type="predicted"/>
<dbReference type="AlphaFoldDB" id="A0A9J6CG20"/>
<evidence type="ECO:0000313" key="3">
    <source>
        <dbReference type="Proteomes" id="UP001107558"/>
    </source>
</evidence>
<sequence>MENSDRKNSIPILYVKGNYYECGIEMGRTFASLIHSFISTSKLLNEHLLPVYNSSKGREVFDSTLKVVNERFPQYVSEIKGIADGAKVDFYKLMLFHFDEIIPNITEQKNSEFESSGCSTIYLKNSTLNILAHTEDAASECLNNFYIVSAHVISNEKREEKYTALCYPGHIGGYTMGYNNYGLVFSINTLVAKKLLPNKTPRHFITRALLGARNYDEAIQILKDNGVGLADGFSINIAFLRKNLTNFFNIEMGPAYENNESQTNIKEIVGDDNFIHCNHYLRMNVEQHADYYMKGTKARYETLSKFPPPISKIDVINMLGDTSHKEHCVFRSKPELTTKTICVGIFDFIERTWSLYKENPKLDDTPLIILKF</sequence>
<evidence type="ECO:0000313" key="2">
    <source>
        <dbReference type="EMBL" id="KAG5680744.1"/>
    </source>
</evidence>
<dbReference type="InterPro" id="IPR005079">
    <property type="entry name" value="Peptidase_C45_hydrolase"/>
</dbReference>
<feature type="domain" description="Peptidase C45 hydrolase" evidence="1">
    <location>
        <begin position="128"/>
        <end position="361"/>
    </location>
</feature>
<protein>
    <recommendedName>
        <fullName evidence="1">Peptidase C45 hydrolase domain-containing protein</fullName>
    </recommendedName>
</protein>